<dbReference type="GO" id="GO:0022857">
    <property type="term" value="F:transmembrane transporter activity"/>
    <property type="evidence" value="ECO:0007669"/>
    <property type="project" value="InterPro"/>
</dbReference>
<dbReference type="Pfam" id="PF05977">
    <property type="entry name" value="MFS_3"/>
    <property type="match status" value="1"/>
</dbReference>
<feature type="domain" description="Major facilitator superfamily (MFS) profile" evidence="8">
    <location>
        <begin position="222"/>
        <end position="401"/>
    </location>
</feature>
<evidence type="ECO:0000256" key="3">
    <source>
        <dbReference type="ARBA" id="ARBA00022475"/>
    </source>
</evidence>
<reference evidence="9 10" key="1">
    <citation type="submission" date="2020-07" db="EMBL/GenBank/DDBJ databases">
        <title>Sequencing the genomes of 1000 actinobacteria strains.</title>
        <authorList>
            <person name="Klenk H.-P."/>
        </authorList>
    </citation>
    <scope>NUCLEOTIDE SEQUENCE [LARGE SCALE GENOMIC DNA]</scope>
    <source>
        <strain evidence="9 10">DSM 100723</strain>
    </source>
</reference>
<feature type="transmembrane region" description="Helical" evidence="7">
    <location>
        <begin position="309"/>
        <end position="328"/>
    </location>
</feature>
<keyword evidence="2" id="KW-0813">Transport</keyword>
<dbReference type="PROSITE" id="PS50850">
    <property type="entry name" value="MFS"/>
    <property type="match status" value="1"/>
</dbReference>
<keyword evidence="3" id="KW-1003">Cell membrane</keyword>
<evidence type="ECO:0000256" key="1">
    <source>
        <dbReference type="ARBA" id="ARBA00004651"/>
    </source>
</evidence>
<keyword evidence="6 7" id="KW-0472">Membrane</keyword>
<dbReference type="CDD" id="cd06173">
    <property type="entry name" value="MFS_MefA_like"/>
    <property type="match status" value="1"/>
</dbReference>
<feature type="transmembrane region" description="Helical" evidence="7">
    <location>
        <begin position="160"/>
        <end position="185"/>
    </location>
</feature>
<protein>
    <submittedName>
        <fullName evidence="9">MFS family permease</fullName>
    </submittedName>
</protein>
<sequence>MTAVALGAPFRRLWTATLLSNVGDGVRAAAFPLLAVSLTRNPLLISGVAVATQLPGLLFGLTAGWLADRFDRRRIVIAADAVRLAFLAGLIGLIASGGASIAVLYVVVFASGVTDVVRNTAASTLVPSIVNREQLDVANGRMVSAEITGSEFVGPPLGGYLFGIAVVLPFAVNGGTLAIAVALVVSIPALVGATELVAESDASHQRSDIRAGLTWLREHRDFWAVPATSIALAITDTAWFALLVLYVQQVLHLGSAWYGVLLAVGAVGGVSGGLLAAPLARRAGAKKSTLTALLLAALGQLALGTTSSVVVTAAVMATSSMAFAIWNVQVRTTIQRKVPPRLLGRIISVNRVLITAGSLLGAAVGGVAATGLGLHAPFLLGVPVLLLALILAARSRTAFAA</sequence>
<keyword evidence="5 7" id="KW-1133">Transmembrane helix</keyword>
<dbReference type="RefSeq" id="WP_182559561.1">
    <property type="nucleotide sequence ID" value="NZ_JACGWT010000002.1"/>
</dbReference>
<gene>
    <name evidence="9" type="ORF">FHX74_001644</name>
</gene>
<accession>A0A7W3P5J0</accession>
<evidence type="ECO:0000256" key="6">
    <source>
        <dbReference type="ARBA" id="ARBA00023136"/>
    </source>
</evidence>
<dbReference type="Gene3D" id="1.20.1250.20">
    <property type="entry name" value="MFS general substrate transporter like domains"/>
    <property type="match status" value="1"/>
</dbReference>
<evidence type="ECO:0000256" key="7">
    <source>
        <dbReference type="SAM" id="Phobius"/>
    </source>
</evidence>
<name>A0A7W3P5J0_9ACTN</name>
<dbReference type="PANTHER" id="PTHR23513:SF6">
    <property type="entry name" value="MAJOR FACILITATOR SUPERFAMILY ASSOCIATED DOMAIN-CONTAINING PROTEIN"/>
    <property type="match status" value="1"/>
</dbReference>
<evidence type="ECO:0000313" key="9">
    <source>
        <dbReference type="EMBL" id="MBA8794039.1"/>
    </source>
</evidence>
<keyword evidence="4 7" id="KW-0812">Transmembrane</keyword>
<keyword evidence="10" id="KW-1185">Reference proteome</keyword>
<dbReference type="InterPro" id="IPR010290">
    <property type="entry name" value="TM_effector"/>
</dbReference>
<evidence type="ECO:0000256" key="5">
    <source>
        <dbReference type="ARBA" id="ARBA00022989"/>
    </source>
</evidence>
<dbReference type="PANTHER" id="PTHR23513">
    <property type="entry name" value="INTEGRAL MEMBRANE EFFLUX PROTEIN-RELATED"/>
    <property type="match status" value="1"/>
</dbReference>
<evidence type="ECO:0000256" key="4">
    <source>
        <dbReference type="ARBA" id="ARBA00022692"/>
    </source>
</evidence>
<feature type="transmembrane region" description="Helical" evidence="7">
    <location>
        <begin position="374"/>
        <end position="393"/>
    </location>
</feature>
<organism evidence="9 10">
    <name type="scientific">Microlunatus kandeliicorticis</name>
    <dbReference type="NCBI Taxonomy" id="1759536"/>
    <lineage>
        <taxon>Bacteria</taxon>
        <taxon>Bacillati</taxon>
        <taxon>Actinomycetota</taxon>
        <taxon>Actinomycetes</taxon>
        <taxon>Propionibacteriales</taxon>
        <taxon>Propionibacteriaceae</taxon>
        <taxon>Microlunatus</taxon>
    </lineage>
</organism>
<feature type="transmembrane region" description="Helical" evidence="7">
    <location>
        <begin position="44"/>
        <end position="66"/>
    </location>
</feature>
<comment type="caution">
    <text evidence="9">The sequence shown here is derived from an EMBL/GenBank/DDBJ whole genome shotgun (WGS) entry which is preliminary data.</text>
</comment>
<feature type="transmembrane region" description="Helical" evidence="7">
    <location>
        <begin position="86"/>
        <end position="110"/>
    </location>
</feature>
<evidence type="ECO:0000256" key="2">
    <source>
        <dbReference type="ARBA" id="ARBA00022448"/>
    </source>
</evidence>
<dbReference type="GO" id="GO:0005886">
    <property type="term" value="C:plasma membrane"/>
    <property type="evidence" value="ECO:0007669"/>
    <property type="project" value="UniProtKB-SubCell"/>
</dbReference>
<evidence type="ECO:0000313" key="10">
    <source>
        <dbReference type="Proteomes" id="UP000523079"/>
    </source>
</evidence>
<comment type="subcellular location">
    <subcellularLocation>
        <location evidence="1">Cell membrane</location>
        <topology evidence="1">Multi-pass membrane protein</topology>
    </subcellularLocation>
</comment>
<dbReference type="EMBL" id="JACGWT010000002">
    <property type="protein sequence ID" value="MBA8794039.1"/>
    <property type="molecule type" value="Genomic_DNA"/>
</dbReference>
<dbReference type="InterPro" id="IPR020846">
    <property type="entry name" value="MFS_dom"/>
</dbReference>
<dbReference type="SUPFAM" id="SSF103473">
    <property type="entry name" value="MFS general substrate transporter"/>
    <property type="match status" value="1"/>
</dbReference>
<feature type="transmembrane region" description="Helical" evidence="7">
    <location>
        <begin position="222"/>
        <end position="244"/>
    </location>
</feature>
<dbReference type="AlphaFoldDB" id="A0A7W3P5J0"/>
<proteinExistence type="predicted"/>
<dbReference type="InterPro" id="IPR036259">
    <property type="entry name" value="MFS_trans_sf"/>
</dbReference>
<feature type="transmembrane region" description="Helical" evidence="7">
    <location>
        <begin position="349"/>
        <end position="368"/>
    </location>
</feature>
<feature type="transmembrane region" description="Helical" evidence="7">
    <location>
        <begin position="256"/>
        <end position="276"/>
    </location>
</feature>
<evidence type="ECO:0000259" key="8">
    <source>
        <dbReference type="PROSITE" id="PS50850"/>
    </source>
</evidence>
<dbReference type="Proteomes" id="UP000523079">
    <property type="component" value="Unassembled WGS sequence"/>
</dbReference>